<reference evidence="1" key="1">
    <citation type="submission" date="2021-01" db="EMBL/GenBank/DDBJ databases">
        <authorList>
            <person name="Corre E."/>
            <person name="Pelletier E."/>
            <person name="Niang G."/>
            <person name="Scheremetjew M."/>
            <person name="Finn R."/>
            <person name="Kale V."/>
            <person name="Holt S."/>
            <person name="Cochrane G."/>
            <person name="Meng A."/>
            <person name="Brown T."/>
            <person name="Cohen L."/>
        </authorList>
    </citation>
    <scope>NUCLEOTIDE SEQUENCE</scope>
    <source>
        <strain evidence="1">CCMP645</strain>
    </source>
</reference>
<dbReference type="PANTHER" id="PTHR24114:SF2">
    <property type="entry name" value="F-BOX DOMAIN-CONTAINING PROTEIN-RELATED"/>
    <property type="match status" value="1"/>
</dbReference>
<gene>
    <name evidence="1" type="ORF">PCAR00345_LOCUS33110</name>
</gene>
<dbReference type="PANTHER" id="PTHR24114">
    <property type="entry name" value="LEUCINE RICH REPEAT FAMILY PROTEIN"/>
    <property type="match status" value="1"/>
</dbReference>
<dbReference type="EMBL" id="HBIZ01051773">
    <property type="protein sequence ID" value="CAE0780471.1"/>
    <property type="molecule type" value="Transcribed_RNA"/>
</dbReference>
<dbReference type="InterPro" id="IPR006553">
    <property type="entry name" value="Leu-rich_rpt_Cys-con_subtyp"/>
</dbReference>
<dbReference type="Pfam" id="PF13516">
    <property type="entry name" value="LRR_6"/>
    <property type="match status" value="2"/>
</dbReference>
<dbReference type="InterPro" id="IPR052394">
    <property type="entry name" value="LRR-containing"/>
</dbReference>
<dbReference type="Gene3D" id="3.80.10.10">
    <property type="entry name" value="Ribonuclease Inhibitor"/>
    <property type="match status" value="1"/>
</dbReference>
<dbReference type="InterPro" id="IPR001611">
    <property type="entry name" value="Leu-rich_rpt"/>
</dbReference>
<dbReference type="InterPro" id="IPR032675">
    <property type="entry name" value="LRR_dom_sf"/>
</dbReference>
<sequence>MKINQTLTSIDLSRCDGIGDEACKALAEGLKTNQALASISLSGCCRIGDEGCKALVEGLKVNQTVTSINLSGASINQALTSLKINQALDVLIMRLGVGACASTEASCEQGSCLHMQVNLSRR</sequence>
<evidence type="ECO:0000313" key="1">
    <source>
        <dbReference type="EMBL" id="CAE0780471.1"/>
    </source>
</evidence>
<dbReference type="SUPFAM" id="SSF52047">
    <property type="entry name" value="RNI-like"/>
    <property type="match status" value="1"/>
</dbReference>
<accession>A0A7S4BXN6</accession>
<protein>
    <submittedName>
        <fullName evidence="1">Uncharacterized protein</fullName>
    </submittedName>
</protein>
<dbReference type="SMART" id="SM00368">
    <property type="entry name" value="LRR_RI"/>
    <property type="match status" value="2"/>
</dbReference>
<dbReference type="SMART" id="SM00367">
    <property type="entry name" value="LRR_CC"/>
    <property type="match status" value="2"/>
</dbReference>
<dbReference type="AlphaFoldDB" id="A0A7S4BXN6"/>
<name>A0A7S4BXN6_CHRCT</name>
<proteinExistence type="predicted"/>
<organism evidence="1">
    <name type="scientific">Chrysotila carterae</name>
    <name type="common">Marine alga</name>
    <name type="synonym">Syracosphaera carterae</name>
    <dbReference type="NCBI Taxonomy" id="13221"/>
    <lineage>
        <taxon>Eukaryota</taxon>
        <taxon>Haptista</taxon>
        <taxon>Haptophyta</taxon>
        <taxon>Prymnesiophyceae</taxon>
        <taxon>Isochrysidales</taxon>
        <taxon>Isochrysidaceae</taxon>
        <taxon>Chrysotila</taxon>
    </lineage>
</organism>